<name>A0ABP9BS47_9SPHI</name>
<dbReference type="Gene3D" id="2.60.120.200">
    <property type="match status" value="1"/>
</dbReference>
<dbReference type="Pfam" id="PF16342">
    <property type="entry name" value="DUF4972"/>
    <property type="match status" value="1"/>
</dbReference>
<sequence length="395" mass="44940">MEEFTEFSNHYNTNPEIMQRIIYLTKRRYPMAPVLVCLLLFFGACSKKDSPTIKIYEYREQIGKKMKEIDDLKSNAVFGVKKGMYPEESRSLLEAAYADLRDLLQQIKEQTITNEQVMSETNHHLQHADEQMEAFKASVRLENLATPAELEINGKNGGYIDFGAHTEYASFGALGHQTFTVEFWVKLKDVEGFFFLVSTFIDDETNDHERKGWAVNSYNYGGNHLRMTYGMGFNDLMEPAIPFNTVNEWVHIAIVTNEDGVDDESVDGRPVMTKIYLNGELRLKTISHQSAEKPYNANDRAIPMVAFAGLDIAGNRISDKGGNGSIKHFHLWKSAKTANQLRSIMNQPSQIVGTESDLICGWPFDNIVEDDSQILDLTGKYTAKLIGDYRWLELN</sequence>
<keyword evidence="1" id="KW-0175">Coiled coil</keyword>
<evidence type="ECO:0000313" key="3">
    <source>
        <dbReference type="Proteomes" id="UP001501411"/>
    </source>
</evidence>
<dbReference type="Proteomes" id="UP001501411">
    <property type="component" value="Unassembled WGS sequence"/>
</dbReference>
<dbReference type="EMBL" id="BAABIQ010000040">
    <property type="protein sequence ID" value="GAA4798812.1"/>
    <property type="molecule type" value="Genomic_DNA"/>
</dbReference>
<dbReference type="InterPro" id="IPR032510">
    <property type="entry name" value="DUF4972"/>
</dbReference>
<comment type="caution">
    <text evidence="2">The sequence shown here is derived from an EMBL/GenBank/DDBJ whole genome shotgun (WGS) entry which is preliminary data.</text>
</comment>
<proteinExistence type="predicted"/>
<protein>
    <submittedName>
        <fullName evidence="2">DUF4972 domain-containing protein</fullName>
    </submittedName>
</protein>
<feature type="coiled-coil region" evidence="1">
    <location>
        <begin position="90"/>
        <end position="120"/>
    </location>
</feature>
<evidence type="ECO:0000313" key="2">
    <source>
        <dbReference type="EMBL" id="GAA4798812.1"/>
    </source>
</evidence>
<keyword evidence="3" id="KW-1185">Reference proteome</keyword>
<accession>A0ABP9BS47</accession>
<dbReference type="SUPFAM" id="SSF49899">
    <property type="entry name" value="Concanavalin A-like lectins/glucanases"/>
    <property type="match status" value="1"/>
</dbReference>
<evidence type="ECO:0000256" key="1">
    <source>
        <dbReference type="SAM" id="Coils"/>
    </source>
</evidence>
<gene>
    <name evidence="2" type="ORF">GCM10023231_29470</name>
</gene>
<dbReference type="InterPro" id="IPR013320">
    <property type="entry name" value="ConA-like_dom_sf"/>
</dbReference>
<organism evidence="2 3">
    <name type="scientific">Olivibacter ginsenosidimutans</name>
    <dbReference type="NCBI Taxonomy" id="1176537"/>
    <lineage>
        <taxon>Bacteria</taxon>
        <taxon>Pseudomonadati</taxon>
        <taxon>Bacteroidota</taxon>
        <taxon>Sphingobacteriia</taxon>
        <taxon>Sphingobacteriales</taxon>
        <taxon>Sphingobacteriaceae</taxon>
        <taxon>Olivibacter</taxon>
    </lineage>
</organism>
<reference evidence="3" key="1">
    <citation type="journal article" date="2019" name="Int. J. Syst. Evol. Microbiol.">
        <title>The Global Catalogue of Microorganisms (GCM) 10K type strain sequencing project: providing services to taxonomists for standard genome sequencing and annotation.</title>
        <authorList>
            <consortium name="The Broad Institute Genomics Platform"/>
            <consortium name="The Broad Institute Genome Sequencing Center for Infectious Disease"/>
            <person name="Wu L."/>
            <person name="Ma J."/>
        </authorList>
    </citation>
    <scope>NUCLEOTIDE SEQUENCE [LARGE SCALE GENOMIC DNA]</scope>
    <source>
        <strain evidence="3">JCM 18200</strain>
    </source>
</reference>
<dbReference type="Pfam" id="PF13385">
    <property type="entry name" value="Laminin_G_3"/>
    <property type="match status" value="1"/>
</dbReference>